<evidence type="ECO:0000256" key="4">
    <source>
        <dbReference type="ARBA" id="ARBA00022989"/>
    </source>
</evidence>
<evidence type="ECO:0000256" key="2">
    <source>
        <dbReference type="ARBA" id="ARBA00022475"/>
    </source>
</evidence>
<dbReference type="Proteomes" id="UP000604391">
    <property type="component" value="Unassembled WGS sequence"/>
</dbReference>
<evidence type="ECO:0000256" key="6">
    <source>
        <dbReference type="SAM" id="Phobius"/>
    </source>
</evidence>
<evidence type="ECO:0000313" key="8">
    <source>
        <dbReference type="EMBL" id="HIJ99626.1"/>
    </source>
</evidence>
<feature type="transmembrane region" description="Helical" evidence="6">
    <location>
        <begin position="9"/>
        <end position="34"/>
    </location>
</feature>
<feature type="domain" description="RDD" evidence="7">
    <location>
        <begin position="6"/>
        <end position="117"/>
    </location>
</feature>
<comment type="caution">
    <text evidence="8">The sequence shown here is derived from an EMBL/GenBank/DDBJ whole genome shotgun (WGS) entry which is preliminary data.</text>
</comment>
<dbReference type="InterPro" id="IPR051791">
    <property type="entry name" value="Pra-immunoreactive"/>
</dbReference>
<keyword evidence="3 6" id="KW-0812">Transmembrane</keyword>
<gene>
    <name evidence="8" type="ORF">H1011_02265</name>
</gene>
<keyword evidence="4 6" id="KW-1133">Transmembrane helix</keyword>
<evidence type="ECO:0000313" key="9">
    <source>
        <dbReference type="Proteomes" id="UP000604391"/>
    </source>
</evidence>
<protein>
    <submittedName>
        <fullName evidence="8">RDD family protein</fullName>
    </submittedName>
</protein>
<dbReference type="AlphaFoldDB" id="A0A832UPW7"/>
<evidence type="ECO:0000256" key="1">
    <source>
        <dbReference type="ARBA" id="ARBA00004651"/>
    </source>
</evidence>
<sequence length="123" mass="13852">MVKRKYAGFFLRFVAWVLDGFILAIPTGVLAYLIPAIHPVLYIWLYYAYMESSAYQATLGKMLLGIKVTDLKGKRITFLRATGRYFGKILSGLILGIGFLMIVFTEKKQGLHDIIAKCLVVKA</sequence>
<organism evidence="8 9">
    <name type="scientific">Candidatus Undinarchaeum marinum</name>
    <dbReference type="NCBI Taxonomy" id="2756141"/>
    <lineage>
        <taxon>Archaea</taxon>
        <taxon>Candidatus Undinarchaeota</taxon>
        <taxon>Candidatus Undinarchaeia</taxon>
        <taxon>Candidatus Undinarchaeales</taxon>
        <taxon>Candidatus Undinarchaeaceae</taxon>
        <taxon>Candidatus Undinarchaeum</taxon>
    </lineage>
</organism>
<feature type="transmembrane region" description="Helical" evidence="6">
    <location>
        <begin position="85"/>
        <end position="104"/>
    </location>
</feature>
<reference evidence="8 9" key="1">
    <citation type="journal article" name="Nat. Commun.">
        <title>Undinarchaeota illuminate DPANN phylogeny and the impact of gene transfer on archaeal evolution.</title>
        <authorList>
            <person name="Dombrowski N."/>
            <person name="Williams T.A."/>
            <person name="Sun J."/>
            <person name="Woodcroft B.J."/>
            <person name="Lee J.H."/>
            <person name="Minh B.Q."/>
            <person name="Rinke C."/>
            <person name="Spang A."/>
        </authorList>
    </citation>
    <scope>NUCLEOTIDE SEQUENCE [LARGE SCALE GENOMIC DNA]</scope>
    <source>
        <strain evidence="8">MAG_bin17</strain>
    </source>
</reference>
<dbReference type="PANTHER" id="PTHR36115">
    <property type="entry name" value="PROLINE-RICH ANTIGEN HOMOLOG-RELATED"/>
    <property type="match status" value="1"/>
</dbReference>
<dbReference type="PANTHER" id="PTHR36115:SF9">
    <property type="entry name" value="LMO1584 PROTEIN"/>
    <property type="match status" value="1"/>
</dbReference>
<comment type="subcellular location">
    <subcellularLocation>
        <location evidence="1">Cell membrane</location>
        <topology evidence="1">Multi-pass membrane protein</topology>
    </subcellularLocation>
</comment>
<name>A0A832UPW7_9ARCH</name>
<keyword evidence="2" id="KW-1003">Cell membrane</keyword>
<accession>A0A832UPW7</accession>
<dbReference type="Pfam" id="PF06271">
    <property type="entry name" value="RDD"/>
    <property type="match status" value="1"/>
</dbReference>
<dbReference type="InterPro" id="IPR010432">
    <property type="entry name" value="RDD"/>
</dbReference>
<evidence type="ECO:0000256" key="5">
    <source>
        <dbReference type="ARBA" id="ARBA00023136"/>
    </source>
</evidence>
<keyword evidence="5 6" id="KW-0472">Membrane</keyword>
<feature type="transmembrane region" description="Helical" evidence="6">
    <location>
        <begin position="40"/>
        <end position="64"/>
    </location>
</feature>
<dbReference type="GO" id="GO:0005886">
    <property type="term" value="C:plasma membrane"/>
    <property type="evidence" value="ECO:0007669"/>
    <property type="project" value="UniProtKB-SubCell"/>
</dbReference>
<dbReference type="EMBL" id="DVAD01000014">
    <property type="protein sequence ID" value="HIJ99626.1"/>
    <property type="molecule type" value="Genomic_DNA"/>
</dbReference>
<proteinExistence type="predicted"/>
<evidence type="ECO:0000259" key="7">
    <source>
        <dbReference type="Pfam" id="PF06271"/>
    </source>
</evidence>
<evidence type="ECO:0000256" key="3">
    <source>
        <dbReference type="ARBA" id="ARBA00022692"/>
    </source>
</evidence>
<keyword evidence="9" id="KW-1185">Reference proteome</keyword>